<accession>A0ABR7LYQ3</accession>
<evidence type="ECO:0000256" key="3">
    <source>
        <dbReference type="ARBA" id="ARBA00022475"/>
    </source>
</evidence>
<evidence type="ECO:0000313" key="11">
    <source>
        <dbReference type="Proteomes" id="UP000805614"/>
    </source>
</evidence>
<evidence type="ECO:0000256" key="1">
    <source>
        <dbReference type="ARBA" id="ARBA00004651"/>
    </source>
</evidence>
<keyword evidence="3 7" id="KW-1003">Cell membrane</keyword>
<feature type="transmembrane region" description="Helical" evidence="7">
    <location>
        <begin position="142"/>
        <end position="167"/>
    </location>
</feature>
<keyword evidence="6 7" id="KW-0472">Membrane</keyword>
<evidence type="ECO:0000313" key="10">
    <source>
        <dbReference type="EMBL" id="MBC6469818.1"/>
    </source>
</evidence>
<feature type="transmembrane region" description="Helical" evidence="7">
    <location>
        <begin position="16"/>
        <end position="37"/>
    </location>
</feature>
<comment type="subcellular location">
    <subcellularLocation>
        <location evidence="1 7">Cell membrane</location>
        <topology evidence="1 7">Multi-pass membrane protein</topology>
    </subcellularLocation>
</comment>
<organism evidence="10 11">
    <name type="scientific">Actinomadura alba</name>
    <dbReference type="NCBI Taxonomy" id="406431"/>
    <lineage>
        <taxon>Bacteria</taxon>
        <taxon>Bacillati</taxon>
        <taxon>Actinomycetota</taxon>
        <taxon>Actinomycetes</taxon>
        <taxon>Streptosporangiales</taxon>
        <taxon>Thermomonosporaceae</taxon>
        <taxon>Actinomadura</taxon>
    </lineage>
</organism>
<evidence type="ECO:0000256" key="6">
    <source>
        <dbReference type="ARBA" id="ARBA00023136"/>
    </source>
</evidence>
<feature type="region of interest" description="Disordered" evidence="8">
    <location>
        <begin position="223"/>
        <end position="250"/>
    </location>
</feature>
<evidence type="ECO:0000259" key="9">
    <source>
        <dbReference type="Pfam" id="PF09335"/>
    </source>
</evidence>
<evidence type="ECO:0000256" key="8">
    <source>
        <dbReference type="SAM" id="MobiDB-lite"/>
    </source>
</evidence>
<feature type="transmembrane region" description="Helical" evidence="7">
    <location>
        <begin position="57"/>
        <end position="76"/>
    </location>
</feature>
<keyword evidence="5 7" id="KW-1133">Transmembrane helix</keyword>
<feature type="transmembrane region" description="Helical" evidence="7">
    <location>
        <begin position="173"/>
        <end position="195"/>
    </location>
</feature>
<dbReference type="PANTHER" id="PTHR30353:SF15">
    <property type="entry name" value="INNER MEMBRANE PROTEIN YABI"/>
    <property type="match status" value="1"/>
</dbReference>
<dbReference type="RefSeq" id="WP_187246868.1">
    <property type="nucleotide sequence ID" value="NZ_BAAAOK010000011.1"/>
</dbReference>
<feature type="transmembrane region" description="Helical" evidence="7">
    <location>
        <begin position="110"/>
        <end position="130"/>
    </location>
</feature>
<feature type="domain" description="VTT" evidence="9">
    <location>
        <begin position="37"/>
        <end position="159"/>
    </location>
</feature>
<evidence type="ECO:0000256" key="2">
    <source>
        <dbReference type="ARBA" id="ARBA00010792"/>
    </source>
</evidence>
<evidence type="ECO:0000256" key="7">
    <source>
        <dbReference type="RuleBase" id="RU367016"/>
    </source>
</evidence>
<proteinExistence type="inferred from homology"/>
<dbReference type="Proteomes" id="UP000805614">
    <property type="component" value="Unassembled WGS sequence"/>
</dbReference>
<dbReference type="InterPro" id="IPR032816">
    <property type="entry name" value="VTT_dom"/>
</dbReference>
<evidence type="ECO:0000256" key="5">
    <source>
        <dbReference type="ARBA" id="ARBA00022989"/>
    </source>
</evidence>
<name>A0ABR7LYQ3_9ACTN</name>
<dbReference type="EMBL" id="JABVEC010000032">
    <property type="protein sequence ID" value="MBC6469818.1"/>
    <property type="molecule type" value="Genomic_DNA"/>
</dbReference>
<evidence type="ECO:0000256" key="4">
    <source>
        <dbReference type="ARBA" id="ARBA00022692"/>
    </source>
</evidence>
<dbReference type="InterPro" id="IPR032818">
    <property type="entry name" value="DedA-like"/>
</dbReference>
<sequence length="250" mass="26124">MLETFNDLVRGLPSPLIYGVVAALVFAEAALFFGFVFPGETAIIVGGVLASQGRLSVPLLLIIVVVSAIVGDSVGYEIGRKYGTRVLNTRPMRRHRSKVDKAQALIRRRGAFAVFIGRFTALLRALMPALAGSARLPYRRFLLFNAIGGIVWGVGFTLGGFFLGTAFEHTAQLLGRGLAGAAAVLVVAAAVVWSVRRHRREATGERAAAKILDAASDEVGGVGGVRGPSGATSPANRATGIVEDAPGEAG</sequence>
<keyword evidence="11" id="KW-1185">Reference proteome</keyword>
<protein>
    <submittedName>
        <fullName evidence="10">DedA family protein</fullName>
    </submittedName>
</protein>
<reference evidence="10 11" key="1">
    <citation type="submission" date="2020-06" db="EMBL/GenBank/DDBJ databases">
        <title>Actinomadura xiongansis sp. nov., isolated from soil of Baiyangdian.</title>
        <authorList>
            <person name="Zhang X."/>
        </authorList>
    </citation>
    <scope>NUCLEOTIDE SEQUENCE [LARGE SCALE GENOMIC DNA]</scope>
    <source>
        <strain evidence="10 11">HBUM206468</strain>
    </source>
</reference>
<gene>
    <name evidence="10" type="ORF">HKK74_30630</name>
</gene>
<dbReference type="Pfam" id="PF09335">
    <property type="entry name" value="VTT_dom"/>
    <property type="match status" value="1"/>
</dbReference>
<comment type="caution">
    <text evidence="10">The sequence shown here is derived from an EMBL/GenBank/DDBJ whole genome shotgun (WGS) entry which is preliminary data.</text>
</comment>
<dbReference type="PANTHER" id="PTHR30353">
    <property type="entry name" value="INNER MEMBRANE PROTEIN DEDA-RELATED"/>
    <property type="match status" value="1"/>
</dbReference>
<keyword evidence="4 7" id="KW-0812">Transmembrane</keyword>
<comment type="similarity">
    <text evidence="2 7">Belongs to the DedA family.</text>
</comment>